<keyword evidence="1" id="KW-0812">Transmembrane</keyword>
<accession>A0A0F9BNG7</accession>
<proteinExistence type="predicted"/>
<feature type="non-terminal residue" evidence="2">
    <location>
        <position position="107"/>
    </location>
</feature>
<evidence type="ECO:0000256" key="1">
    <source>
        <dbReference type="SAM" id="Phobius"/>
    </source>
</evidence>
<reference evidence="2" key="1">
    <citation type="journal article" date="2015" name="Nature">
        <title>Complex archaea that bridge the gap between prokaryotes and eukaryotes.</title>
        <authorList>
            <person name="Spang A."/>
            <person name="Saw J.H."/>
            <person name="Jorgensen S.L."/>
            <person name="Zaremba-Niedzwiedzka K."/>
            <person name="Martijn J."/>
            <person name="Lind A.E."/>
            <person name="van Eijk R."/>
            <person name="Schleper C."/>
            <person name="Guy L."/>
            <person name="Ettema T.J."/>
        </authorList>
    </citation>
    <scope>NUCLEOTIDE SEQUENCE</scope>
</reference>
<evidence type="ECO:0000313" key="2">
    <source>
        <dbReference type="EMBL" id="KKL15372.1"/>
    </source>
</evidence>
<protein>
    <submittedName>
        <fullName evidence="2">Uncharacterized protein</fullName>
    </submittedName>
</protein>
<keyword evidence="1" id="KW-1133">Transmembrane helix</keyword>
<dbReference type="AlphaFoldDB" id="A0A0F9BNG7"/>
<name>A0A0F9BNG7_9ZZZZ</name>
<keyword evidence="1" id="KW-0472">Membrane</keyword>
<sequence>MSSIHRFSVSGALLRLVTWPLRHIRWKIVLPYAFLTVVLAVAGSYLATNLVAGSLAERFDNQLTEAGRVVAGGVADDVDVQFAGRRDAQILESAAIDQPGRPGGAQE</sequence>
<feature type="transmembrane region" description="Helical" evidence="1">
    <location>
        <begin position="29"/>
        <end position="52"/>
    </location>
</feature>
<organism evidence="2">
    <name type="scientific">marine sediment metagenome</name>
    <dbReference type="NCBI Taxonomy" id="412755"/>
    <lineage>
        <taxon>unclassified sequences</taxon>
        <taxon>metagenomes</taxon>
        <taxon>ecological metagenomes</taxon>
    </lineage>
</organism>
<dbReference type="EMBL" id="LAZR01040085">
    <property type="protein sequence ID" value="KKL15372.1"/>
    <property type="molecule type" value="Genomic_DNA"/>
</dbReference>
<gene>
    <name evidence="2" type="ORF">LCGC14_2506250</name>
</gene>
<comment type="caution">
    <text evidence="2">The sequence shown here is derived from an EMBL/GenBank/DDBJ whole genome shotgun (WGS) entry which is preliminary data.</text>
</comment>